<organism evidence="1 2">
    <name type="scientific">Bauhinia variegata</name>
    <name type="common">Purple orchid tree</name>
    <name type="synonym">Phanera variegata</name>
    <dbReference type="NCBI Taxonomy" id="167791"/>
    <lineage>
        <taxon>Eukaryota</taxon>
        <taxon>Viridiplantae</taxon>
        <taxon>Streptophyta</taxon>
        <taxon>Embryophyta</taxon>
        <taxon>Tracheophyta</taxon>
        <taxon>Spermatophyta</taxon>
        <taxon>Magnoliopsida</taxon>
        <taxon>eudicotyledons</taxon>
        <taxon>Gunneridae</taxon>
        <taxon>Pentapetalae</taxon>
        <taxon>rosids</taxon>
        <taxon>fabids</taxon>
        <taxon>Fabales</taxon>
        <taxon>Fabaceae</taxon>
        <taxon>Cercidoideae</taxon>
        <taxon>Cercideae</taxon>
        <taxon>Bauhiniinae</taxon>
        <taxon>Bauhinia</taxon>
    </lineage>
</organism>
<proteinExistence type="predicted"/>
<comment type="caution">
    <text evidence="1">The sequence shown here is derived from an EMBL/GenBank/DDBJ whole genome shotgun (WGS) entry which is preliminary data.</text>
</comment>
<protein>
    <submittedName>
        <fullName evidence="1">Uncharacterized protein</fullName>
    </submittedName>
</protein>
<accession>A0ACB9PGR5</accession>
<dbReference type="EMBL" id="CM039429">
    <property type="protein sequence ID" value="KAI4347692.1"/>
    <property type="molecule type" value="Genomic_DNA"/>
</dbReference>
<evidence type="ECO:0000313" key="1">
    <source>
        <dbReference type="EMBL" id="KAI4347692.1"/>
    </source>
</evidence>
<sequence length="312" mass="34725">MAPSCWKSSFQKWLKNCGSSTVVIVFGIPWSLYMSVRNKDAKIGSCLNSMLGNRDVSFVYPLLNTNISKRACKLFGVGLLMIVLLVITQQRVAFTHLKIQLEGVVDEDQVPDARYDVDTTIKATCIGLILGGTDTTTGTLTWALALMLNNPKVVSKAQHELDTKIGRERLVMESDLTKLEYLDAILKETLRLYPAGPLSVPHESMEVCVVGGYHIPAGTRLLTNISKLHRDPRVYSDPTLFRPERFLEEHKSLGMKGQNFELIPFGAGRRMCPGFSFAVQSVQLILANLLHAFHVVNPHNEPIDMSEQLLGD</sequence>
<gene>
    <name evidence="1" type="ORF">L6164_008480</name>
</gene>
<evidence type="ECO:0000313" key="2">
    <source>
        <dbReference type="Proteomes" id="UP000828941"/>
    </source>
</evidence>
<dbReference type="Proteomes" id="UP000828941">
    <property type="component" value="Chromosome 4"/>
</dbReference>
<name>A0ACB9PGR5_BAUVA</name>
<keyword evidence="2" id="KW-1185">Reference proteome</keyword>
<reference evidence="1 2" key="1">
    <citation type="journal article" date="2022" name="DNA Res.">
        <title>Chromosomal-level genome assembly of the orchid tree Bauhinia variegata (Leguminosae; Cercidoideae) supports the allotetraploid origin hypothesis of Bauhinia.</title>
        <authorList>
            <person name="Zhong Y."/>
            <person name="Chen Y."/>
            <person name="Zheng D."/>
            <person name="Pang J."/>
            <person name="Liu Y."/>
            <person name="Luo S."/>
            <person name="Meng S."/>
            <person name="Qian L."/>
            <person name="Wei D."/>
            <person name="Dai S."/>
            <person name="Zhou R."/>
        </authorList>
    </citation>
    <scope>NUCLEOTIDE SEQUENCE [LARGE SCALE GENOMIC DNA]</scope>
    <source>
        <strain evidence="1">BV-YZ2020</strain>
    </source>
</reference>